<dbReference type="SMART" id="SM00248">
    <property type="entry name" value="ANK"/>
    <property type="match status" value="8"/>
</dbReference>
<dbReference type="PANTHER" id="PTHR24189:SF50">
    <property type="entry name" value="ANKYRIN REPEAT AND SOCS BOX PROTEIN 2"/>
    <property type="match status" value="1"/>
</dbReference>
<feature type="repeat" description="ANK" evidence="3">
    <location>
        <begin position="92"/>
        <end position="124"/>
    </location>
</feature>
<name>A0ABD2XU59_9HYME</name>
<dbReference type="InterPro" id="IPR050745">
    <property type="entry name" value="Multifunctional_regulatory"/>
</dbReference>
<dbReference type="AlphaFoldDB" id="A0ABD2XU59"/>
<evidence type="ECO:0000256" key="3">
    <source>
        <dbReference type="PROSITE-ProRule" id="PRU00023"/>
    </source>
</evidence>
<evidence type="ECO:0000256" key="1">
    <source>
        <dbReference type="ARBA" id="ARBA00022737"/>
    </source>
</evidence>
<gene>
    <name evidence="4" type="ORF">TKK_000127</name>
</gene>
<dbReference type="PANTHER" id="PTHR24189">
    <property type="entry name" value="MYOTROPHIN"/>
    <property type="match status" value="1"/>
</dbReference>
<keyword evidence="2 3" id="KW-0040">ANK repeat</keyword>
<feature type="repeat" description="ANK" evidence="3">
    <location>
        <begin position="317"/>
        <end position="345"/>
    </location>
</feature>
<dbReference type="PROSITE" id="PS50088">
    <property type="entry name" value="ANK_REPEAT"/>
    <property type="match status" value="4"/>
</dbReference>
<feature type="repeat" description="ANK" evidence="3">
    <location>
        <begin position="244"/>
        <end position="276"/>
    </location>
</feature>
<accession>A0ABD2XU59</accession>
<dbReference type="InterPro" id="IPR002110">
    <property type="entry name" value="Ankyrin_rpt"/>
</dbReference>
<dbReference type="Pfam" id="PF12796">
    <property type="entry name" value="Ank_2"/>
    <property type="match status" value="2"/>
</dbReference>
<organism evidence="4 5">
    <name type="scientific">Trichogramma kaykai</name>
    <dbReference type="NCBI Taxonomy" id="54128"/>
    <lineage>
        <taxon>Eukaryota</taxon>
        <taxon>Metazoa</taxon>
        <taxon>Ecdysozoa</taxon>
        <taxon>Arthropoda</taxon>
        <taxon>Hexapoda</taxon>
        <taxon>Insecta</taxon>
        <taxon>Pterygota</taxon>
        <taxon>Neoptera</taxon>
        <taxon>Endopterygota</taxon>
        <taxon>Hymenoptera</taxon>
        <taxon>Apocrita</taxon>
        <taxon>Proctotrupomorpha</taxon>
        <taxon>Chalcidoidea</taxon>
        <taxon>Trichogrammatidae</taxon>
        <taxon>Trichogramma</taxon>
    </lineage>
</organism>
<reference evidence="4 5" key="1">
    <citation type="journal article" date="2024" name="bioRxiv">
        <title>A reference genome for Trichogramma kaykai: A tiny desert-dwelling parasitoid wasp with competing sex-ratio distorters.</title>
        <authorList>
            <person name="Culotta J."/>
            <person name="Lindsey A.R."/>
        </authorList>
    </citation>
    <scope>NUCLEOTIDE SEQUENCE [LARGE SCALE GENOMIC DNA]</scope>
    <source>
        <strain evidence="4 5">KSX58</strain>
    </source>
</reference>
<sequence>MHHAARLSGFKDESESDDEDPSLFVRHGVRFNAQWYLTIRDLFRHVYNRYEANYIDEHEWTHFHVACRFGFRSIVKAFLEVGQDPNCYAQKSVDPPIHLALDDRRIDLAKLLLSHGADPNSTNSTGLTPLLHVCAMDYADRSGSVDLAKMLLELSSDEYRPVQVDARDWMGNTPLRLAFDYGDMRMAELLLRKGANPNSVYSSNGSTLLHVFCETYFDGGLLEQFFKLCDDLHKTVPVDVFNNRGETPLNLVLLNRNEKKAELLLRRGANVNLVNSEGSTLLHVICNKDRDDKSAKMLFKICDDIHQMVQVNAEDNDGNTPLQLAVANLLPNTVDVLLNHGADLSKCLFPTLIDPKWPYCSGDRKMRAASGVLAVAEHLEERGYDFTRSDALTIMKFFAKHDFFEKLLDLERCWYDDEQFTSTAKKIKINSSLSLYDLIQMRPEEEDKLLTYMDYFVFANNIKMCYYIPPRPYENCILHLCEKLSRGFFRRWALDPFYELIHKRLSIECCTIILEKLNNQDLCNICLAAAGQTG</sequence>
<comment type="caution">
    <text evidence="4">The sequence shown here is derived from an EMBL/GenBank/DDBJ whole genome shotgun (WGS) entry which is preliminary data.</text>
</comment>
<dbReference type="SUPFAM" id="SSF48403">
    <property type="entry name" value="Ankyrin repeat"/>
    <property type="match status" value="1"/>
</dbReference>
<proteinExistence type="predicted"/>
<keyword evidence="5" id="KW-1185">Reference proteome</keyword>
<evidence type="ECO:0000256" key="2">
    <source>
        <dbReference type="ARBA" id="ARBA00023043"/>
    </source>
</evidence>
<dbReference type="Gene3D" id="1.25.40.20">
    <property type="entry name" value="Ankyrin repeat-containing domain"/>
    <property type="match status" value="1"/>
</dbReference>
<dbReference type="PROSITE" id="PS50297">
    <property type="entry name" value="ANK_REP_REGION"/>
    <property type="match status" value="4"/>
</dbReference>
<dbReference type="EMBL" id="JBJJXI010000002">
    <property type="protein sequence ID" value="KAL3407884.1"/>
    <property type="molecule type" value="Genomic_DNA"/>
</dbReference>
<feature type="repeat" description="ANK" evidence="3">
    <location>
        <begin position="170"/>
        <end position="202"/>
    </location>
</feature>
<dbReference type="Proteomes" id="UP001627154">
    <property type="component" value="Unassembled WGS sequence"/>
</dbReference>
<dbReference type="InterPro" id="IPR036770">
    <property type="entry name" value="Ankyrin_rpt-contain_sf"/>
</dbReference>
<evidence type="ECO:0000313" key="5">
    <source>
        <dbReference type="Proteomes" id="UP001627154"/>
    </source>
</evidence>
<protein>
    <submittedName>
        <fullName evidence="4">Uncharacterized protein</fullName>
    </submittedName>
</protein>
<keyword evidence="1" id="KW-0677">Repeat</keyword>
<evidence type="ECO:0000313" key="4">
    <source>
        <dbReference type="EMBL" id="KAL3407884.1"/>
    </source>
</evidence>